<gene>
    <name evidence="1" type="ORF">A3A44_02430</name>
</gene>
<reference evidence="1 2" key="1">
    <citation type="journal article" date="2016" name="Nat. Commun.">
        <title>Thousands of microbial genomes shed light on interconnected biogeochemical processes in an aquifer system.</title>
        <authorList>
            <person name="Anantharaman K."/>
            <person name="Brown C.T."/>
            <person name="Hug L.A."/>
            <person name="Sharon I."/>
            <person name="Castelle C.J."/>
            <person name="Probst A.J."/>
            <person name="Thomas B.C."/>
            <person name="Singh A."/>
            <person name="Wilkins M.J."/>
            <person name="Karaoz U."/>
            <person name="Brodie E.L."/>
            <person name="Williams K.H."/>
            <person name="Hubbard S.S."/>
            <person name="Banfield J.F."/>
        </authorList>
    </citation>
    <scope>NUCLEOTIDE SEQUENCE [LARGE SCALE GENOMIC DNA]</scope>
</reference>
<sequence>MRTCAICGKGSIMAGKRKLLRGHYNLTKTERKYPNLQWVRLPASPTRLVGASAKRVGGINGKRVKACVQCQRTLRRT</sequence>
<organism evidence="1 2">
    <name type="scientific">Candidatus Sungbacteria bacterium RIFCSPLOWO2_01_FULL_60_25</name>
    <dbReference type="NCBI Taxonomy" id="1802281"/>
    <lineage>
        <taxon>Bacteria</taxon>
        <taxon>Candidatus Sungiibacteriota</taxon>
    </lineage>
</organism>
<comment type="caution">
    <text evidence="1">The sequence shown here is derived from an EMBL/GenBank/DDBJ whole genome shotgun (WGS) entry which is preliminary data.</text>
</comment>
<evidence type="ECO:0000313" key="1">
    <source>
        <dbReference type="EMBL" id="OHA08296.1"/>
    </source>
</evidence>
<protein>
    <recommendedName>
        <fullName evidence="3">50S ribosomal protein L28</fullName>
    </recommendedName>
</protein>
<dbReference type="EMBL" id="MHQT01000043">
    <property type="protein sequence ID" value="OHA08296.1"/>
    <property type="molecule type" value="Genomic_DNA"/>
</dbReference>
<name>A0A1G2L9J4_9BACT</name>
<evidence type="ECO:0000313" key="2">
    <source>
        <dbReference type="Proteomes" id="UP000178977"/>
    </source>
</evidence>
<dbReference type="Proteomes" id="UP000178977">
    <property type="component" value="Unassembled WGS sequence"/>
</dbReference>
<evidence type="ECO:0008006" key="3">
    <source>
        <dbReference type="Google" id="ProtNLM"/>
    </source>
</evidence>
<dbReference type="AlphaFoldDB" id="A0A1G2L9J4"/>
<dbReference type="STRING" id="1802281.A3A44_02430"/>
<proteinExistence type="predicted"/>
<accession>A0A1G2L9J4</accession>